<organism evidence="2 3">
    <name type="scientific">Trypanosoma cruzi marinkellei</name>
    <dbReference type="NCBI Taxonomy" id="85056"/>
    <lineage>
        <taxon>Eukaryota</taxon>
        <taxon>Discoba</taxon>
        <taxon>Euglenozoa</taxon>
        <taxon>Kinetoplastea</taxon>
        <taxon>Metakinetoplastina</taxon>
        <taxon>Trypanosomatida</taxon>
        <taxon>Trypanosomatidae</taxon>
        <taxon>Trypanosoma</taxon>
        <taxon>Schizotrypanum</taxon>
    </lineage>
</organism>
<feature type="region of interest" description="Disordered" evidence="1">
    <location>
        <begin position="291"/>
        <end position="320"/>
    </location>
</feature>
<evidence type="ECO:0000256" key="1">
    <source>
        <dbReference type="SAM" id="MobiDB-lite"/>
    </source>
</evidence>
<dbReference type="EMBL" id="AHKC01009427">
    <property type="protein sequence ID" value="EKF33105.1"/>
    <property type="molecule type" value="Genomic_DNA"/>
</dbReference>
<gene>
    <name evidence="2" type="ORF">MOQ_003034</name>
</gene>
<protein>
    <submittedName>
        <fullName evidence="2">Uncharacterized protein</fullName>
    </submittedName>
</protein>
<evidence type="ECO:0000313" key="3">
    <source>
        <dbReference type="Proteomes" id="UP000007350"/>
    </source>
</evidence>
<name>K2N134_TRYCR</name>
<proteinExistence type="predicted"/>
<evidence type="ECO:0000313" key="2">
    <source>
        <dbReference type="EMBL" id="EKF33105.1"/>
    </source>
</evidence>
<accession>K2N134</accession>
<dbReference type="Proteomes" id="UP000007350">
    <property type="component" value="Unassembled WGS sequence"/>
</dbReference>
<reference evidence="2 3" key="1">
    <citation type="journal article" date="2012" name="BMC Genomics">
        <title>Comparative genomic analysis of human infective Trypanosoma cruzi lineages with the bat-restricted subspecies T. cruzi marinkellei.</title>
        <authorList>
            <person name="Franzen O."/>
            <person name="Talavera-Lopez C."/>
            <person name="Ochaya S."/>
            <person name="Butler C.E."/>
            <person name="Messenger L.A."/>
            <person name="Lewis M.D."/>
            <person name="Llewellyn M.S."/>
            <person name="Marinkelle C.J."/>
            <person name="Tyler K.M."/>
            <person name="Miles M.A."/>
            <person name="Andersson B."/>
        </authorList>
    </citation>
    <scope>NUCLEOTIDE SEQUENCE [LARGE SCALE GENOMIC DNA]</scope>
    <source>
        <strain evidence="2 3">B7</strain>
    </source>
</reference>
<feature type="compositionally biased region" description="Basic and acidic residues" evidence="1">
    <location>
        <begin position="294"/>
        <end position="309"/>
    </location>
</feature>
<dbReference type="AlphaFoldDB" id="K2N134"/>
<comment type="caution">
    <text evidence="2">The sequence shown here is derived from an EMBL/GenBank/DDBJ whole genome shotgun (WGS) entry which is preliminary data.</text>
</comment>
<sequence length="331" mass="35371">MGVLEGKKRLWRKPCTVSSGVVPVYVVAVRVSRATLQSIASVRLAGSFSHVLFGEVIASNAALSGRAQVEAFLFVISRASLSSPRLLVRTIERLARIIAKCTPGCVGSTSTATSWLAKQSLLMQFKTIGLHGSAVSAISATAVQIGFHGCILLKHSFTDPEIAAQQFSYDVVTALSSGAASLVGGSCGAVLGALVVPGVGTALGSFIGSFGGGYLPFLLRRNGPEARRERRRKAAAEYRDFERTLEVVEDEEAGWLILMDCEGEADSMSFDRMMGDDAEWLMELPTITANGGRAHCEQREDSRDKRQESGAEANDSDEFVDFVDVGALESN</sequence>
<dbReference type="OrthoDB" id="263759at2759"/>
<keyword evidence="3" id="KW-1185">Reference proteome</keyword>